<dbReference type="SUPFAM" id="SSF47413">
    <property type="entry name" value="lambda repressor-like DNA-binding domains"/>
    <property type="match status" value="1"/>
</dbReference>
<reference evidence="3" key="1">
    <citation type="journal article" date="2019" name="Int. J. Syst. Evol. Microbiol.">
        <title>The Global Catalogue of Microorganisms (GCM) 10K type strain sequencing project: providing services to taxonomists for standard genome sequencing and annotation.</title>
        <authorList>
            <consortium name="The Broad Institute Genomics Platform"/>
            <consortium name="The Broad Institute Genome Sequencing Center for Infectious Disease"/>
            <person name="Wu L."/>
            <person name="Ma J."/>
        </authorList>
    </citation>
    <scope>NUCLEOTIDE SEQUENCE [LARGE SCALE GENOMIC DNA]</scope>
    <source>
        <strain evidence="3">CGMCC 4.7643</strain>
    </source>
</reference>
<dbReference type="Proteomes" id="UP001597419">
    <property type="component" value="Unassembled WGS sequence"/>
</dbReference>
<keyword evidence="3" id="KW-1185">Reference proteome</keyword>
<name>A0ABW5GM61_9PSEU</name>
<dbReference type="PROSITE" id="PS50943">
    <property type="entry name" value="HTH_CROC1"/>
    <property type="match status" value="1"/>
</dbReference>
<dbReference type="InterPro" id="IPR010982">
    <property type="entry name" value="Lambda_DNA-bd_dom_sf"/>
</dbReference>
<dbReference type="Gene3D" id="1.10.260.40">
    <property type="entry name" value="lambda repressor-like DNA-binding domains"/>
    <property type="match status" value="1"/>
</dbReference>
<dbReference type="RefSeq" id="WP_345391131.1">
    <property type="nucleotide sequence ID" value="NZ_BAABHG010000004.1"/>
</dbReference>
<proteinExistence type="predicted"/>
<feature type="domain" description="HTH cro/C1-type" evidence="1">
    <location>
        <begin position="6"/>
        <end position="39"/>
    </location>
</feature>
<comment type="caution">
    <text evidence="2">The sequence shown here is derived from an EMBL/GenBank/DDBJ whole genome shotgun (WGS) entry which is preliminary data.</text>
</comment>
<protein>
    <submittedName>
        <fullName evidence="2">Multiprotein-bridging factor 1 family protein</fullName>
    </submittedName>
</protein>
<dbReference type="CDD" id="cd00093">
    <property type="entry name" value="HTH_XRE"/>
    <property type="match status" value="1"/>
</dbReference>
<evidence type="ECO:0000313" key="3">
    <source>
        <dbReference type="Proteomes" id="UP001597419"/>
    </source>
</evidence>
<accession>A0ABW5GM61</accession>
<gene>
    <name evidence="2" type="ORF">ACFSYJ_25310</name>
</gene>
<evidence type="ECO:0000259" key="1">
    <source>
        <dbReference type="PROSITE" id="PS50943"/>
    </source>
</evidence>
<dbReference type="EMBL" id="JBHUKU010000014">
    <property type="protein sequence ID" value="MFD2461951.1"/>
    <property type="molecule type" value="Genomic_DNA"/>
</dbReference>
<evidence type="ECO:0000313" key="2">
    <source>
        <dbReference type="EMBL" id="MFD2461951.1"/>
    </source>
</evidence>
<dbReference type="InterPro" id="IPR001387">
    <property type="entry name" value="Cro/C1-type_HTH"/>
</dbReference>
<organism evidence="2 3">
    <name type="scientific">Amycolatopsis samaneae</name>
    <dbReference type="NCBI Taxonomy" id="664691"/>
    <lineage>
        <taxon>Bacteria</taxon>
        <taxon>Bacillati</taxon>
        <taxon>Actinomycetota</taxon>
        <taxon>Actinomycetes</taxon>
        <taxon>Pseudonocardiales</taxon>
        <taxon>Pseudonocardiaceae</taxon>
        <taxon>Amycolatopsis</taxon>
    </lineage>
</organism>
<sequence>MSGFVLKLARQTAALTQERLAGAIGADVTTVQAWESGRRPLSALQTGDFLRLRNCLVRLGAPCSSGRHLREAIEADLVLSLAIEHGGLGDVPDPHPLAAAVHRHSLTNLITWPVTRLAPAQLDGFTPRVPRRGPEPVWPTLYPDEQKRFFDHLLAVAERCTAPDQRLLRRQAVYLLGFGKSAAVRGWLREEWARTRRRRIADGDVAELLAKRSASIALASAGDADTLGAYVRSASGDWAAAATLNYWAYWTGELLDDQADDRFLTEIDPCGWGGNRLGWHLVTRLVPGTPQLELNLHTLHSLVVSRPSLLAERPRLRGRTGDALDHLDGDGTLSGYSRDQLAGLRYAVRLACR</sequence>